<dbReference type="AlphaFoldDB" id="A0A1F4T6W1"/>
<dbReference type="Gene3D" id="3.30.460.10">
    <property type="entry name" value="Beta Polymerase, domain 2"/>
    <property type="match status" value="1"/>
</dbReference>
<dbReference type="InterPro" id="IPR007685">
    <property type="entry name" value="RelA_SpoT"/>
</dbReference>
<dbReference type="SUPFAM" id="SSF81301">
    <property type="entry name" value="Nucleotidyltransferase"/>
    <property type="match status" value="1"/>
</dbReference>
<evidence type="ECO:0000313" key="3">
    <source>
        <dbReference type="Proteomes" id="UP000178602"/>
    </source>
</evidence>
<dbReference type="Gene3D" id="1.10.3210.10">
    <property type="entry name" value="Hypothetical protein af1432"/>
    <property type="match status" value="1"/>
</dbReference>
<comment type="caution">
    <text evidence="2">The sequence shown here is derived from an EMBL/GenBank/DDBJ whole genome shotgun (WGS) entry which is preliminary data.</text>
</comment>
<proteinExistence type="predicted"/>
<organism evidence="2 3">
    <name type="scientific">candidate division WOR-1 bacterium RIFOXYC12_FULL_54_18</name>
    <dbReference type="NCBI Taxonomy" id="1802584"/>
    <lineage>
        <taxon>Bacteria</taxon>
        <taxon>Bacillati</taxon>
        <taxon>Saganbacteria</taxon>
    </lineage>
</organism>
<dbReference type="Pfam" id="PF04607">
    <property type="entry name" value="RelA_SpoT"/>
    <property type="match status" value="1"/>
</dbReference>
<dbReference type="SUPFAM" id="SSF109604">
    <property type="entry name" value="HD-domain/PDEase-like"/>
    <property type="match status" value="1"/>
</dbReference>
<reference evidence="2 3" key="1">
    <citation type="journal article" date="2016" name="Nat. Commun.">
        <title>Thousands of microbial genomes shed light on interconnected biogeochemical processes in an aquifer system.</title>
        <authorList>
            <person name="Anantharaman K."/>
            <person name="Brown C.T."/>
            <person name="Hug L.A."/>
            <person name="Sharon I."/>
            <person name="Castelle C.J."/>
            <person name="Probst A.J."/>
            <person name="Thomas B.C."/>
            <person name="Singh A."/>
            <person name="Wilkins M.J."/>
            <person name="Karaoz U."/>
            <person name="Brodie E.L."/>
            <person name="Williams K.H."/>
            <person name="Hubbard S.S."/>
            <person name="Banfield J.F."/>
        </authorList>
    </citation>
    <scope>NUCLEOTIDE SEQUENCE [LARGE SCALE GENOMIC DNA]</scope>
</reference>
<dbReference type="PANTHER" id="PTHR21262">
    <property type="entry name" value="GUANOSINE-3',5'-BIS DIPHOSPHATE 3'-PYROPHOSPHOHYDROLASE"/>
    <property type="match status" value="1"/>
</dbReference>
<dbReference type="Pfam" id="PF13328">
    <property type="entry name" value="HD_4"/>
    <property type="match status" value="1"/>
</dbReference>
<feature type="domain" description="RelA/SpoT" evidence="1">
    <location>
        <begin position="294"/>
        <end position="404"/>
    </location>
</feature>
<dbReference type="SMART" id="SM00954">
    <property type="entry name" value="RelA_SpoT"/>
    <property type="match status" value="1"/>
</dbReference>
<sequence length="837" mass="93922">MVILGVRGTVIRKNGQTYCVPAERSFYHQLVIRSSFCGRIETLAKQAKALNAGFDQDCFFEAAGVCLFAHQGQKRKVSGEPYAEHPIQLVERAVVQFKIGIADELVAALLHDTVEDTMISLDFIRERFGPVAAGIVDGLTKIEQLEKDRLIDGKNIDKFVSALTTDIRVLRLKIIDRLINLEDAEWLSQESRGRNCREALEFYVPLARLCGMMSLSRPLADLAFRKLEPERYQQIGGIIDGLLQENKETLDGMAAAIKAEYLVLWRRTLGEKLVVTPEGRELLDAKMAGLSVKQRPKTPYEADQSAIVRGTDPSRISDILMIRVVVGSIDDCFALLDIIHQLGIPLDSFFRDHVNDPKLNGYRSLHTAVLIDGKLTVRFQIRTGEMQKAADEGVLSAPLAQGGQFRQPDIPWLKTDWLRVIFRTQDKRMKIALVKMLARAKPTSLLIKKKHDSMHVETFLPPDVSPLEAAIIADPEIGLRLRSAVFRDAEAEIDRPLAGNIGMMRLNIGEEVQYRDYGRLLNNPLARLRFADCLAGKDQEYRCRFAGEILNAELAHYFLRLAEIAGVYPEQVRGMIDRLINGEVLATDAARELNSLVSGSDEGLLLVTRLTLETGAADAGSLLTGMRKTFPLESGGFLNGQVKASIPFKSRLQLGQMERFVAELENNRDASVAEYDVVRPPIIHDWTVFNPTSFNYSRDLALLASRALRRQGGAVVDMFLNPLAMPMIPNNFRQQVGAVLAEHIAMASLLLIGGRKEEVDAFYSAIVEYLSIKSAPEPLVVLYERDQMFQPEGIIQPLTQIEEPYFGYMLTELGHADEFIFEHLLRRFNRETRGRSF</sequence>
<dbReference type="PANTHER" id="PTHR21262:SF31">
    <property type="entry name" value="GTP PYROPHOSPHOKINASE"/>
    <property type="match status" value="1"/>
</dbReference>
<dbReference type="GO" id="GO:0015969">
    <property type="term" value="P:guanosine tetraphosphate metabolic process"/>
    <property type="evidence" value="ECO:0007669"/>
    <property type="project" value="InterPro"/>
</dbReference>
<dbReference type="CDD" id="cd05399">
    <property type="entry name" value="NT_Rel-Spo_like"/>
    <property type="match status" value="1"/>
</dbReference>
<dbReference type="Proteomes" id="UP000178602">
    <property type="component" value="Unassembled WGS sequence"/>
</dbReference>
<evidence type="ECO:0000313" key="2">
    <source>
        <dbReference type="EMBL" id="OGC28511.1"/>
    </source>
</evidence>
<gene>
    <name evidence="2" type="ORF">A3K49_06045</name>
</gene>
<protein>
    <recommendedName>
        <fullName evidence="1">RelA/SpoT domain-containing protein</fullName>
    </recommendedName>
</protein>
<accession>A0A1F4T6W1</accession>
<dbReference type="InterPro" id="IPR043519">
    <property type="entry name" value="NT_sf"/>
</dbReference>
<evidence type="ECO:0000259" key="1">
    <source>
        <dbReference type="SMART" id="SM00954"/>
    </source>
</evidence>
<name>A0A1F4T6W1_UNCSA</name>
<dbReference type="EMBL" id="MEUG01000001">
    <property type="protein sequence ID" value="OGC28511.1"/>
    <property type="molecule type" value="Genomic_DNA"/>
</dbReference>